<dbReference type="OrthoDB" id="4781at2759"/>
<gene>
    <name evidence="1" type="ORF">CPB84DRAFT_1636504</name>
</gene>
<dbReference type="Proteomes" id="UP000724874">
    <property type="component" value="Unassembled WGS sequence"/>
</dbReference>
<sequence length="50" mass="5530">FCLGGCNPFASNTLDSCRPEPICQNANYTFADQTRILTNSTFFDGNATEY</sequence>
<comment type="caution">
    <text evidence="1">The sequence shown here is derived from an EMBL/GenBank/DDBJ whole genome shotgun (WGS) entry which is preliminary data.</text>
</comment>
<evidence type="ECO:0000313" key="1">
    <source>
        <dbReference type="EMBL" id="KAF8870545.1"/>
    </source>
</evidence>
<accession>A0A9P5N9Q2</accession>
<evidence type="ECO:0000313" key="2">
    <source>
        <dbReference type="Proteomes" id="UP000724874"/>
    </source>
</evidence>
<name>A0A9P5N9Q2_GYMJU</name>
<reference evidence="1" key="1">
    <citation type="submission" date="2020-11" db="EMBL/GenBank/DDBJ databases">
        <authorList>
            <consortium name="DOE Joint Genome Institute"/>
            <person name="Ahrendt S."/>
            <person name="Riley R."/>
            <person name="Andreopoulos W."/>
            <person name="LaButti K."/>
            <person name="Pangilinan J."/>
            <person name="Ruiz-duenas F.J."/>
            <person name="Barrasa J.M."/>
            <person name="Sanchez-Garcia M."/>
            <person name="Camarero S."/>
            <person name="Miyauchi S."/>
            <person name="Serrano A."/>
            <person name="Linde D."/>
            <person name="Babiker R."/>
            <person name="Drula E."/>
            <person name="Ayuso-Fernandez I."/>
            <person name="Pacheco R."/>
            <person name="Padilla G."/>
            <person name="Ferreira P."/>
            <person name="Barriuso J."/>
            <person name="Kellner H."/>
            <person name="Castanera R."/>
            <person name="Alfaro M."/>
            <person name="Ramirez L."/>
            <person name="Pisabarro A.G."/>
            <person name="Kuo A."/>
            <person name="Tritt A."/>
            <person name="Lipzen A."/>
            <person name="He G."/>
            <person name="Yan M."/>
            <person name="Ng V."/>
            <person name="Cullen D."/>
            <person name="Martin F."/>
            <person name="Rosso M.-N."/>
            <person name="Henrissat B."/>
            <person name="Hibbett D."/>
            <person name="Martinez A.T."/>
            <person name="Grigoriev I.V."/>
        </authorList>
    </citation>
    <scope>NUCLEOTIDE SEQUENCE</scope>
    <source>
        <strain evidence="1">AH 44721</strain>
    </source>
</reference>
<keyword evidence="2" id="KW-1185">Reference proteome</keyword>
<dbReference type="AlphaFoldDB" id="A0A9P5N9Q2"/>
<organism evidence="1 2">
    <name type="scientific">Gymnopilus junonius</name>
    <name type="common">Spectacular rustgill mushroom</name>
    <name type="synonym">Gymnopilus spectabilis subsp. junonius</name>
    <dbReference type="NCBI Taxonomy" id="109634"/>
    <lineage>
        <taxon>Eukaryota</taxon>
        <taxon>Fungi</taxon>
        <taxon>Dikarya</taxon>
        <taxon>Basidiomycota</taxon>
        <taxon>Agaricomycotina</taxon>
        <taxon>Agaricomycetes</taxon>
        <taxon>Agaricomycetidae</taxon>
        <taxon>Agaricales</taxon>
        <taxon>Agaricineae</taxon>
        <taxon>Hymenogastraceae</taxon>
        <taxon>Gymnopilus</taxon>
    </lineage>
</organism>
<proteinExistence type="predicted"/>
<feature type="non-terminal residue" evidence="1">
    <location>
        <position position="1"/>
    </location>
</feature>
<feature type="non-terminal residue" evidence="1">
    <location>
        <position position="50"/>
    </location>
</feature>
<dbReference type="EMBL" id="JADNYJ010000350">
    <property type="protein sequence ID" value="KAF8870545.1"/>
    <property type="molecule type" value="Genomic_DNA"/>
</dbReference>
<protein>
    <submittedName>
        <fullName evidence="1">Uncharacterized protein</fullName>
    </submittedName>
</protein>